<dbReference type="Proteomes" id="UP000765509">
    <property type="component" value="Unassembled WGS sequence"/>
</dbReference>
<keyword evidence="2" id="KW-1185">Reference proteome</keyword>
<proteinExistence type="predicted"/>
<protein>
    <submittedName>
        <fullName evidence="1">Uncharacterized protein</fullName>
    </submittedName>
</protein>
<evidence type="ECO:0000313" key="2">
    <source>
        <dbReference type="Proteomes" id="UP000765509"/>
    </source>
</evidence>
<accession>A0A9Q3BFV2</accession>
<dbReference type="EMBL" id="AVOT02000737">
    <property type="protein sequence ID" value="MBW0464252.1"/>
    <property type="molecule type" value="Genomic_DNA"/>
</dbReference>
<evidence type="ECO:0000313" key="1">
    <source>
        <dbReference type="EMBL" id="MBW0464252.1"/>
    </source>
</evidence>
<sequence>MLNYKKYFTSFQESLRKILLANGFYIVAQEILTFNLNLPHMQLIIKISLLFSNLSNKIIGMKTLLKTKFMLISSQDELLKVLDSKDRIILDGNFSSGNLVINQIDNLSPFPIVSSPSKLMSLHQLNATIFSSKNSSSPEGDLSLLSYSIPSSDPDLPILIPLLSPINLHTLPAPIMDSPPPEESLISLCPPAATSSLA</sequence>
<name>A0A9Q3BFV2_9BASI</name>
<dbReference type="AlphaFoldDB" id="A0A9Q3BFV2"/>
<organism evidence="1 2">
    <name type="scientific">Austropuccinia psidii MF-1</name>
    <dbReference type="NCBI Taxonomy" id="1389203"/>
    <lineage>
        <taxon>Eukaryota</taxon>
        <taxon>Fungi</taxon>
        <taxon>Dikarya</taxon>
        <taxon>Basidiomycota</taxon>
        <taxon>Pucciniomycotina</taxon>
        <taxon>Pucciniomycetes</taxon>
        <taxon>Pucciniales</taxon>
        <taxon>Sphaerophragmiaceae</taxon>
        <taxon>Austropuccinia</taxon>
    </lineage>
</organism>
<gene>
    <name evidence="1" type="ORF">O181_003967</name>
</gene>
<reference evidence="1" key="1">
    <citation type="submission" date="2021-03" db="EMBL/GenBank/DDBJ databases">
        <title>Draft genome sequence of rust myrtle Austropuccinia psidii MF-1, a brazilian biotype.</title>
        <authorList>
            <person name="Quecine M.C."/>
            <person name="Pachon D.M.R."/>
            <person name="Bonatelli M.L."/>
            <person name="Correr F.H."/>
            <person name="Franceschini L.M."/>
            <person name="Leite T.F."/>
            <person name="Margarido G.R.A."/>
            <person name="Almeida C.A."/>
            <person name="Ferrarezi J.A."/>
            <person name="Labate C.A."/>
        </authorList>
    </citation>
    <scope>NUCLEOTIDE SEQUENCE</scope>
    <source>
        <strain evidence="1">MF-1</strain>
    </source>
</reference>
<comment type="caution">
    <text evidence="1">The sequence shown here is derived from an EMBL/GenBank/DDBJ whole genome shotgun (WGS) entry which is preliminary data.</text>
</comment>